<comment type="caution">
    <text evidence="1">The sequence shown here is derived from an EMBL/GenBank/DDBJ whole genome shotgun (WGS) entry which is preliminary data.</text>
</comment>
<proteinExistence type="predicted"/>
<keyword evidence="2" id="KW-1185">Reference proteome</keyword>
<name>A0A366E8R7_9HYPH</name>
<dbReference type="Proteomes" id="UP000252893">
    <property type="component" value="Unassembled WGS sequence"/>
</dbReference>
<dbReference type="AlphaFoldDB" id="A0A366E8R7"/>
<evidence type="ECO:0000313" key="1">
    <source>
        <dbReference type="EMBL" id="RBO98766.1"/>
    </source>
</evidence>
<evidence type="ECO:0000313" key="2">
    <source>
        <dbReference type="Proteomes" id="UP000252893"/>
    </source>
</evidence>
<accession>A0A366E8R7</accession>
<gene>
    <name evidence="1" type="ORF">DFR47_101367</name>
</gene>
<organism evidence="1 2">
    <name type="scientific">Pseudochrobactrum asaccharolyticum</name>
    <dbReference type="NCBI Taxonomy" id="354351"/>
    <lineage>
        <taxon>Bacteria</taxon>
        <taxon>Pseudomonadati</taxon>
        <taxon>Pseudomonadota</taxon>
        <taxon>Alphaproteobacteria</taxon>
        <taxon>Hyphomicrobiales</taxon>
        <taxon>Brucellaceae</taxon>
        <taxon>Pseudochrobactrum</taxon>
    </lineage>
</organism>
<reference evidence="1 2" key="1">
    <citation type="submission" date="2018-06" db="EMBL/GenBank/DDBJ databases">
        <title>Genomic Encyclopedia of Type Strains, Phase IV (KMG-IV): sequencing the most valuable type-strain genomes for metagenomic binning, comparative biology and taxonomic classification.</title>
        <authorList>
            <person name="Goeker M."/>
        </authorList>
    </citation>
    <scope>NUCLEOTIDE SEQUENCE [LARGE SCALE GENOMIC DNA]</scope>
    <source>
        <strain evidence="1 2">DSM 25619</strain>
    </source>
</reference>
<protein>
    <submittedName>
        <fullName evidence="1">Uncharacterized protein</fullName>
    </submittedName>
</protein>
<dbReference type="EMBL" id="QNRH01000001">
    <property type="protein sequence ID" value="RBO98766.1"/>
    <property type="molecule type" value="Genomic_DNA"/>
</dbReference>
<sequence length="70" mass="7696">MRPAQSGTGLKHCIHSTNSGVYCAAFYQLNIKAAVFAQNKAPQSDLQRFNNPIFTDTGTYKSNRKSVETA</sequence>